<feature type="coiled-coil region" evidence="1">
    <location>
        <begin position="625"/>
        <end position="671"/>
    </location>
</feature>
<dbReference type="EMBL" id="JAIFRP010000006">
    <property type="protein sequence ID" value="KAK2587680.1"/>
    <property type="molecule type" value="Genomic_DNA"/>
</dbReference>
<feature type="compositionally biased region" description="Basic and acidic residues" evidence="2">
    <location>
        <begin position="173"/>
        <end position="200"/>
    </location>
</feature>
<feature type="compositionally biased region" description="Basic and acidic residues" evidence="2">
    <location>
        <begin position="523"/>
        <end position="548"/>
    </location>
</feature>
<evidence type="ECO:0000313" key="3">
    <source>
        <dbReference type="EMBL" id="KAK2587680.1"/>
    </source>
</evidence>
<reference evidence="3" key="1">
    <citation type="submission" date="2021-08" db="EMBL/GenBank/DDBJ databases">
        <authorList>
            <person name="Misof B."/>
            <person name="Oliver O."/>
            <person name="Podsiadlowski L."/>
            <person name="Donath A."/>
            <person name="Peters R."/>
            <person name="Mayer C."/>
            <person name="Rust J."/>
            <person name="Gunkel S."/>
            <person name="Lesny P."/>
            <person name="Martin S."/>
            <person name="Oeyen J.P."/>
            <person name="Petersen M."/>
            <person name="Panagiotis P."/>
            <person name="Wilbrandt J."/>
            <person name="Tanja T."/>
        </authorList>
    </citation>
    <scope>NUCLEOTIDE SEQUENCE</scope>
    <source>
        <strain evidence="3">GBR_01_08_01A</strain>
        <tissue evidence="3">Thorax + abdomen</tissue>
    </source>
</reference>
<gene>
    <name evidence="3" type="ORF">KPH14_003797</name>
</gene>
<keyword evidence="4" id="KW-1185">Reference proteome</keyword>
<dbReference type="AlphaFoldDB" id="A0AAD9RY05"/>
<accession>A0AAD9RY05</accession>
<feature type="compositionally biased region" description="Basic and acidic residues" evidence="2">
    <location>
        <begin position="322"/>
        <end position="333"/>
    </location>
</feature>
<feature type="compositionally biased region" description="Polar residues" evidence="2">
    <location>
        <begin position="161"/>
        <end position="170"/>
    </location>
</feature>
<protein>
    <submittedName>
        <fullName evidence="3">Uncharacterized protein</fullName>
    </submittedName>
</protein>
<feature type="region of interest" description="Disordered" evidence="2">
    <location>
        <begin position="161"/>
        <end position="356"/>
    </location>
</feature>
<evidence type="ECO:0000256" key="1">
    <source>
        <dbReference type="SAM" id="Coils"/>
    </source>
</evidence>
<evidence type="ECO:0000256" key="2">
    <source>
        <dbReference type="SAM" id="MobiDB-lite"/>
    </source>
</evidence>
<feature type="compositionally biased region" description="Basic and acidic residues" evidence="2">
    <location>
        <begin position="232"/>
        <end position="275"/>
    </location>
</feature>
<proteinExistence type="predicted"/>
<feature type="region of interest" description="Disordered" evidence="2">
    <location>
        <begin position="515"/>
        <end position="560"/>
    </location>
</feature>
<name>A0AAD9RY05_9HYME</name>
<feature type="compositionally biased region" description="Polar residues" evidence="2">
    <location>
        <begin position="298"/>
        <end position="320"/>
    </location>
</feature>
<organism evidence="3 4">
    <name type="scientific">Odynerus spinipes</name>
    <dbReference type="NCBI Taxonomy" id="1348599"/>
    <lineage>
        <taxon>Eukaryota</taxon>
        <taxon>Metazoa</taxon>
        <taxon>Ecdysozoa</taxon>
        <taxon>Arthropoda</taxon>
        <taxon>Hexapoda</taxon>
        <taxon>Insecta</taxon>
        <taxon>Pterygota</taxon>
        <taxon>Neoptera</taxon>
        <taxon>Endopterygota</taxon>
        <taxon>Hymenoptera</taxon>
        <taxon>Apocrita</taxon>
        <taxon>Aculeata</taxon>
        <taxon>Vespoidea</taxon>
        <taxon>Vespidae</taxon>
        <taxon>Eumeninae</taxon>
        <taxon>Odynerus</taxon>
    </lineage>
</organism>
<sequence>MNSYDDNPFFFFVDNAHPAFPMDAYSDMGKIIELSDTGCDARTPSVSAGRRSNPNRQYIGKTHHHDVSSFRDVFDDKERSVNEQLNEVLDKRTRRVPARDRTVPRNPRSRTIERNNNEKVDQWERNIAEFKTTLLKGPTNLHDDSSIENIIDHDRVSKNSRVYDNSNLKNSPPRREINRKSRKEEMNMNVKNEMRGRVPDYVKNSTEARSTAGFHREEAGKAKRVASATRPTRVDNRKREEHVRKNDNEARSDESKNLRDAMRRSIDRAVDKDSLSDNSNTEEDLDPNANENHENLVKENNSVSVQRSKTLFTHNVETNKNNSREPKRPSSRERKTRATAQPRPIAKSADFDKAKHRANMAKRYANKTWMKAKQNTYTNEATRENENSVNSNARKSDFVKKNENPRAKAVSKSAGAPTRKREDGQTEEAESKEIDMAASFDDNADTAKRAMKNQEERSSTNKTRTTGVSNSPRQEAQNNARSSETQPANQGGIQKKDLAKLSAIFISSTLKRASKSSFSKLTNKNDRESRKEANKSDPIERKRMEELGNPKIPPSISNLSKLPSKTEKWVTSKIPVAISRLKKELEETRGSQVAREDDERIDEATSIGKISIDKSNYIRNNHNEKDEIRTRFDEWSRKLEDIRRREKDVELKVFNMAKEQKEARRKEFERRGLRESIKRPRDETKDIIDIAAKMYEREDTEKRSRYTTNFNHSRDAIERSYLDNDYANHTEPYVKPCSLRSSIYARYFPTTL</sequence>
<feature type="compositionally biased region" description="Polar residues" evidence="2">
    <location>
        <begin position="460"/>
        <end position="492"/>
    </location>
</feature>
<feature type="region of interest" description="Disordered" evidence="2">
    <location>
        <begin position="376"/>
        <end position="495"/>
    </location>
</feature>
<feature type="compositionally biased region" description="Basic and acidic residues" evidence="2">
    <location>
        <begin position="445"/>
        <end position="459"/>
    </location>
</feature>
<reference evidence="3" key="2">
    <citation type="journal article" date="2023" name="Commun. Biol.">
        <title>Intrasexual cuticular hydrocarbon dimorphism in a wasp sheds light on hydrocarbon biosynthesis genes in Hymenoptera.</title>
        <authorList>
            <person name="Moris V.C."/>
            <person name="Podsiadlowski L."/>
            <person name="Martin S."/>
            <person name="Oeyen J.P."/>
            <person name="Donath A."/>
            <person name="Petersen M."/>
            <person name="Wilbrandt J."/>
            <person name="Misof B."/>
            <person name="Liedtke D."/>
            <person name="Thamm M."/>
            <person name="Scheiner R."/>
            <person name="Schmitt T."/>
            <person name="Niehuis O."/>
        </authorList>
    </citation>
    <scope>NUCLEOTIDE SEQUENCE</scope>
    <source>
        <strain evidence="3">GBR_01_08_01A</strain>
    </source>
</reference>
<evidence type="ECO:0000313" key="4">
    <source>
        <dbReference type="Proteomes" id="UP001258017"/>
    </source>
</evidence>
<dbReference type="Proteomes" id="UP001258017">
    <property type="component" value="Unassembled WGS sequence"/>
</dbReference>
<feature type="compositionally biased region" description="Basic and acidic residues" evidence="2">
    <location>
        <begin position="394"/>
        <end position="406"/>
    </location>
</feature>
<keyword evidence="1" id="KW-0175">Coiled coil</keyword>
<feature type="compositionally biased region" description="Basic and acidic residues" evidence="2">
    <location>
        <begin position="419"/>
        <end position="435"/>
    </location>
</feature>
<comment type="caution">
    <text evidence="3">The sequence shown here is derived from an EMBL/GenBank/DDBJ whole genome shotgun (WGS) entry which is preliminary data.</text>
</comment>